<feature type="coiled-coil region" evidence="1">
    <location>
        <begin position="70"/>
        <end position="107"/>
    </location>
</feature>
<dbReference type="EMBL" id="CP018171">
    <property type="protein sequence ID" value="APH73629.1"/>
    <property type="molecule type" value="Genomic_DNA"/>
</dbReference>
<dbReference type="AlphaFoldDB" id="A0A1L3SW43"/>
<organism evidence="2 3">
    <name type="scientific">Aquibium oceanicum</name>
    <dbReference type="NCBI Taxonomy" id="1670800"/>
    <lineage>
        <taxon>Bacteria</taxon>
        <taxon>Pseudomonadati</taxon>
        <taxon>Pseudomonadota</taxon>
        <taxon>Alphaproteobacteria</taxon>
        <taxon>Hyphomicrobiales</taxon>
        <taxon>Phyllobacteriaceae</taxon>
        <taxon>Aquibium</taxon>
    </lineage>
</organism>
<name>A0A1L3SW43_9HYPH</name>
<accession>A0A1L3SW43</accession>
<dbReference type="OrthoDB" id="9810610at2"/>
<dbReference type="RefSeq" id="WP_072607096.1">
    <property type="nucleotide sequence ID" value="NZ_CP018171.1"/>
</dbReference>
<protein>
    <recommendedName>
        <fullName evidence="4">Magnesium transporter MgtE intracellular domain-containing protein</fullName>
    </recommendedName>
</protein>
<reference evidence="3" key="1">
    <citation type="submission" date="2016-11" db="EMBL/GenBank/DDBJ databases">
        <title>Mesorhizobium oceanicum sp. nov., isolated from deep seawater in South China Sea.</title>
        <authorList>
            <person name="Fu G.-Y."/>
        </authorList>
    </citation>
    <scope>NUCLEOTIDE SEQUENCE [LARGE SCALE GENOMIC DNA]</scope>
    <source>
        <strain evidence="3">B7</strain>
    </source>
</reference>
<keyword evidence="1" id="KW-0175">Coiled coil</keyword>
<evidence type="ECO:0000256" key="1">
    <source>
        <dbReference type="SAM" id="Coils"/>
    </source>
</evidence>
<gene>
    <name evidence="2" type="ORF">BSQ44_21290</name>
</gene>
<evidence type="ECO:0000313" key="2">
    <source>
        <dbReference type="EMBL" id="APH73629.1"/>
    </source>
</evidence>
<dbReference type="STRING" id="1670800.BSQ44_21290"/>
<evidence type="ECO:0000313" key="3">
    <source>
        <dbReference type="Proteomes" id="UP000182840"/>
    </source>
</evidence>
<proteinExistence type="predicted"/>
<dbReference type="Proteomes" id="UP000182840">
    <property type="component" value="Chromosome"/>
</dbReference>
<dbReference type="SUPFAM" id="SSF158791">
    <property type="entry name" value="MgtE N-terminal domain-like"/>
    <property type="match status" value="1"/>
</dbReference>
<evidence type="ECO:0008006" key="4">
    <source>
        <dbReference type="Google" id="ProtNLM"/>
    </source>
</evidence>
<keyword evidence="3" id="KW-1185">Reference proteome</keyword>
<dbReference type="KEGG" id="meso:BSQ44_21290"/>
<sequence length="177" mass="19182">MTALPSPPKSRTARAASIAALAFGTGLAVLAVTGNMAGAQDLPGKMTDEVREFCANIVDAARDRRYAVQTKELEDLRGEIDERIAALEAKRAEYEDWLERRKEVIEAAEDSVVGIYSRMRPDAAAERMEKLDASLAAAILLKLNHRQAGIILNEMDSRAAAQLTSIIADVAKSEDPS</sequence>